<dbReference type="InterPro" id="IPR003018">
    <property type="entry name" value="GAF"/>
</dbReference>
<dbReference type="InterPro" id="IPR023088">
    <property type="entry name" value="PDEase"/>
</dbReference>
<dbReference type="GO" id="GO:0046872">
    <property type="term" value="F:metal ion binding"/>
    <property type="evidence" value="ECO:0007669"/>
    <property type="project" value="UniProtKB-KW"/>
</dbReference>
<dbReference type="EC" id="3.1.4.-" evidence="8"/>
<evidence type="ECO:0000256" key="4">
    <source>
        <dbReference type="ARBA" id="ARBA00022801"/>
    </source>
</evidence>
<dbReference type="InterPro" id="IPR003607">
    <property type="entry name" value="HD/PDEase_dom"/>
</dbReference>
<feature type="active site" description="Proton donor" evidence="5">
    <location>
        <position position="549"/>
    </location>
</feature>
<protein>
    <recommendedName>
        <fullName evidence="8">Phosphodiesterase</fullName>
        <ecNumber evidence="8">3.1.4.-</ecNumber>
    </recommendedName>
</protein>
<dbReference type="PRINTS" id="PR00387">
    <property type="entry name" value="PDIESTERASE1"/>
</dbReference>
<dbReference type="OrthoDB" id="295473at2759"/>
<feature type="binding site" evidence="6">
    <location>
        <position position="587"/>
    </location>
    <ligand>
        <name>AMP</name>
        <dbReference type="ChEBI" id="CHEBI:456215"/>
    </ligand>
</feature>
<dbReference type="SMART" id="SM00065">
    <property type="entry name" value="GAF"/>
    <property type="match status" value="2"/>
</dbReference>
<accession>A0A6J8D2M0</accession>
<reference evidence="10 11" key="1">
    <citation type="submission" date="2020-06" db="EMBL/GenBank/DDBJ databases">
        <authorList>
            <person name="Li R."/>
            <person name="Bekaert M."/>
        </authorList>
    </citation>
    <scope>NUCLEOTIDE SEQUENCE [LARGE SCALE GENOMIC DNA]</scope>
    <source>
        <strain evidence="11">wild</strain>
    </source>
</reference>
<dbReference type="SUPFAM" id="SSF109604">
    <property type="entry name" value="HD-domain/PDEase-like"/>
    <property type="match status" value="1"/>
</dbReference>
<dbReference type="EMBL" id="CACVKT020006485">
    <property type="protein sequence ID" value="CAC5401897.1"/>
    <property type="molecule type" value="Genomic_DNA"/>
</dbReference>
<evidence type="ECO:0000256" key="8">
    <source>
        <dbReference type="RuleBase" id="RU363067"/>
    </source>
</evidence>
<feature type="binding site" evidence="7">
    <location>
        <position position="697"/>
    </location>
    <ligand>
        <name>Zn(2+)</name>
        <dbReference type="ChEBI" id="CHEBI:29105"/>
        <label>1</label>
    </ligand>
</feature>
<dbReference type="FunFam" id="1.10.1300.10:FF:000003">
    <property type="entry name" value="Phosphodiesterase"/>
    <property type="match status" value="1"/>
</dbReference>
<dbReference type="CDD" id="cd00077">
    <property type="entry name" value="HDc"/>
    <property type="match status" value="1"/>
</dbReference>
<dbReference type="InterPro" id="IPR002073">
    <property type="entry name" value="PDEase_catalytic_dom"/>
</dbReference>
<evidence type="ECO:0000256" key="1">
    <source>
        <dbReference type="ARBA" id="ARBA00007648"/>
    </source>
</evidence>
<evidence type="ECO:0000259" key="9">
    <source>
        <dbReference type="PROSITE" id="PS51845"/>
    </source>
</evidence>
<dbReference type="Gene3D" id="1.10.1300.10">
    <property type="entry name" value="3'5'-cyclic nucleotide phosphodiesterase, catalytic domain"/>
    <property type="match status" value="1"/>
</dbReference>
<dbReference type="GO" id="GO:0007165">
    <property type="term" value="P:signal transduction"/>
    <property type="evidence" value="ECO:0007669"/>
    <property type="project" value="InterPro"/>
</dbReference>
<feature type="binding site" evidence="6">
    <location>
        <position position="749"/>
    </location>
    <ligand>
        <name>AMP</name>
        <dbReference type="ChEBI" id="CHEBI:456215"/>
    </ligand>
</feature>
<dbReference type="Pfam" id="PF01590">
    <property type="entry name" value="GAF"/>
    <property type="match status" value="2"/>
</dbReference>
<dbReference type="FunFam" id="3.30.450.40:FF:000005">
    <property type="entry name" value="Phosphodiesterase"/>
    <property type="match status" value="1"/>
</dbReference>
<dbReference type="Pfam" id="PF00233">
    <property type="entry name" value="PDEase_I"/>
    <property type="match status" value="1"/>
</dbReference>
<dbReference type="PROSITE" id="PS51845">
    <property type="entry name" value="PDEASE_I_2"/>
    <property type="match status" value="1"/>
</dbReference>
<feature type="binding site" evidence="6">
    <location>
        <position position="697"/>
    </location>
    <ligand>
        <name>AMP</name>
        <dbReference type="ChEBI" id="CHEBI:456215"/>
    </ligand>
</feature>
<dbReference type="Proteomes" id="UP000507470">
    <property type="component" value="Unassembled WGS sequence"/>
</dbReference>
<dbReference type="PANTHER" id="PTHR11347">
    <property type="entry name" value="CYCLIC NUCLEOTIDE PHOSPHODIESTERASE"/>
    <property type="match status" value="1"/>
</dbReference>
<keyword evidence="2" id="KW-0140">cGMP</keyword>
<evidence type="ECO:0000256" key="6">
    <source>
        <dbReference type="PIRSR" id="PIRSR623088-2"/>
    </source>
</evidence>
<comment type="similarity">
    <text evidence="1 8">Belongs to the cyclic nucleotide phosphodiesterase family.</text>
</comment>
<feature type="binding site" evidence="7">
    <location>
        <position position="553"/>
    </location>
    <ligand>
        <name>Zn(2+)</name>
        <dbReference type="ChEBI" id="CHEBI:29105"/>
        <label>1</label>
    </ligand>
</feature>
<dbReference type="SUPFAM" id="SSF55781">
    <property type="entry name" value="GAF domain-like"/>
    <property type="match status" value="2"/>
</dbReference>
<feature type="binding site" evidence="7">
    <location>
        <position position="587"/>
    </location>
    <ligand>
        <name>Zn(2+)</name>
        <dbReference type="ChEBI" id="CHEBI:29105"/>
        <label>1</label>
    </ligand>
</feature>
<dbReference type="InterPro" id="IPR023174">
    <property type="entry name" value="PDEase_CS"/>
</dbReference>
<feature type="binding site" evidence="6">
    <location>
        <begin position="549"/>
        <end position="553"/>
    </location>
    <ligand>
        <name>AMP</name>
        <dbReference type="ChEBI" id="CHEBI:456215"/>
    </ligand>
</feature>
<keyword evidence="3 7" id="KW-0479">Metal-binding</keyword>
<evidence type="ECO:0000256" key="5">
    <source>
        <dbReference type="PIRSR" id="PIRSR623088-1"/>
    </source>
</evidence>
<evidence type="ECO:0000256" key="3">
    <source>
        <dbReference type="ARBA" id="ARBA00022723"/>
    </source>
</evidence>
<evidence type="ECO:0000313" key="11">
    <source>
        <dbReference type="Proteomes" id="UP000507470"/>
    </source>
</evidence>
<comment type="cofactor">
    <cofactor evidence="8">
        <name>a divalent metal cation</name>
        <dbReference type="ChEBI" id="CHEBI:60240"/>
    </cofactor>
    <text evidence="8">Binds 2 divalent metal cations per subunit. Site 1 may preferentially bind zinc ions, while site 2 has a preference for magnesium and/or manganese ions.</text>
</comment>
<dbReference type="Gene3D" id="3.30.450.40">
    <property type="match status" value="2"/>
</dbReference>
<evidence type="ECO:0000256" key="7">
    <source>
        <dbReference type="PIRSR" id="PIRSR623088-3"/>
    </source>
</evidence>
<feature type="binding site" evidence="7">
    <location>
        <position position="587"/>
    </location>
    <ligand>
        <name>Zn(2+)</name>
        <dbReference type="ChEBI" id="CHEBI:29105"/>
        <label>2</label>
    </ligand>
</feature>
<sequence length="806" mass="92899">MLKWAYHEAEELGIIEDIMSCNNHTLCRIGVYTPLPGQDSKDRWRNRHIPPDITELDVKNFLIKNPDVFEEYVIESVPIDVLQNLIQAKQDKPEKGIHLECATIPLQPRYFLDSVKDISSQLIDIVEDHAIYAELSEMVLIVARAVHASHTTVYIPTHQNHELCILRNGKLTPYGPSGLKTTVAAHAVIERKSLLVDDIQFDHRFPKGIGPVGYSVGSVICIPVILPSDDIIGVLEVTREQSKFSFAKGDLQTAHALVSWMTACLHESDMKRNLNTQSKLNDFLLETSREIFDEMNCVDTVVQKIMTFTKQLVNADRISMFLVDEEKQELFADHFDEGEKDENGQSIFNKKSQIRFHKDLGIAGYVARTGKVVNIYDAYEDDRFNQAVDKMTGYKTRSILCMPIIGKQKVVGVVQLINRLEAECFTNADENAFKLFAVYCALALHFSNLFNMVKQQQTQHKVAMEVLQYHTRTPQDEVDHFQEKPIPNDDEVPELLKFYDFCCYAYDEYLPKYVVYLLHDMFGTDSFDLEKLCRFTLTVRKNYRPVTYHNWQHGFHVFHSLWCMVNDDETFSRFDKMAFTISGLCHDIDHRGYNNAFFQKLHLPLANLYSTSVMEQHHYRQTVTILQTEGTDIFSFMTAGDYKEMLEQIRHNILATDLALYFANQKTLSGYIKDGTFDIEIPHMRTHAKALMMTGADLCACAKPWATQQETTKNLYDEFYFQGDEEKRHGLTPIPMMDRNRFDELPKQQIGFIDFICRPLYQTLTDILPRTMPLLAGVDENRSHWADLVEQEATSVSKMIVSPKND</sequence>
<feature type="binding site" evidence="7">
    <location>
        <position position="586"/>
    </location>
    <ligand>
        <name>Zn(2+)</name>
        <dbReference type="ChEBI" id="CHEBI:29105"/>
        <label>1</label>
    </ligand>
</feature>
<gene>
    <name evidence="10" type="ORF">MCOR_35934</name>
</gene>
<dbReference type="AlphaFoldDB" id="A0A6J8D2M0"/>
<proteinExistence type="inferred from homology"/>
<name>A0A6J8D2M0_MYTCO</name>
<feature type="domain" description="PDEase" evidence="9">
    <location>
        <begin position="474"/>
        <end position="792"/>
    </location>
</feature>
<dbReference type="PROSITE" id="PS00126">
    <property type="entry name" value="PDEASE_I_1"/>
    <property type="match status" value="1"/>
</dbReference>
<keyword evidence="11" id="KW-1185">Reference proteome</keyword>
<evidence type="ECO:0000256" key="2">
    <source>
        <dbReference type="ARBA" id="ARBA00022535"/>
    </source>
</evidence>
<dbReference type="InterPro" id="IPR036971">
    <property type="entry name" value="PDEase_catalytic_dom_sf"/>
</dbReference>
<dbReference type="GO" id="GO:0004114">
    <property type="term" value="F:3',5'-cyclic-nucleotide phosphodiesterase activity"/>
    <property type="evidence" value="ECO:0007669"/>
    <property type="project" value="InterPro"/>
</dbReference>
<organism evidence="10 11">
    <name type="scientific">Mytilus coruscus</name>
    <name type="common">Sea mussel</name>
    <dbReference type="NCBI Taxonomy" id="42192"/>
    <lineage>
        <taxon>Eukaryota</taxon>
        <taxon>Metazoa</taxon>
        <taxon>Spiralia</taxon>
        <taxon>Lophotrochozoa</taxon>
        <taxon>Mollusca</taxon>
        <taxon>Bivalvia</taxon>
        <taxon>Autobranchia</taxon>
        <taxon>Pteriomorphia</taxon>
        <taxon>Mytilida</taxon>
        <taxon>Mytiloidea</taxon>
        <taxon>Mytilidae</taxon>
        <taxon>Mytilinae</taxon>
        <taxon>Mytilus</taxon>
    </lineage>
</organism>
<evidence type="ECO:0000313" key="10">
    <source>
        <dbReference type="EMBL" id="CAC5401897.1"/>
    </source>
</evidence>
<dbReference type="InterPro" id="IPR029016">
    <property type="entry name" value="GAF-like_dom_sf"/>
</dbReference>
<keyword evidence="4 8" id="KW-0378">Hydrolase</keyword>